<keyword evidence="13" id="KW-1015">Disulfide bond</keyword>
<dbReference type="SMART" id="SM00208">
    <property type="entry name" value="TNFR"/>
    <property type="match status" value="2"/>
</dbReference>
<keyword evidence="12" id="KW-0564">Palmitate</keyword>
<dbReference type="GO" id="GO:0097049">
    <property type="term" value="P:motor neuron apoptotic process"/>
    <property type="evidence" value="ECO:0007669"/>
    <property type="project" value="TreeGrafter"/>
</dbReference>
<evidence type="ECO:0000256" key="15">
    <source>
        <dbReference type="ARBA" id="ARBA00023180"/>
    </source>
</evidence>
<keyword evidence="8" id="KW-0677">Repeat</keyword>
<evidence type="ECO:0000256" key="19">
    <source>
        <dbReference type="ARBA" id="ARBA00032502"/>
    </source>
</evidence>
<dbReference type="PROSITE" id="PS50050">
    <property type="entry name" value="TNFR_NGFR_2"/>
    <property type="match status" value="2"/>
</dbReference>
<keyword evidence="11 21" id="KW-0472">Membrane</keyword>
<dbReference type="GO" id="GO:0097192">
    <property type="term" value="P:extrinsic apoptotic signaling pathway in absence of ligand"/>
    <property type="evidence" value="ECO:0007669"/>
    <property type="project" value="TreeGrafter"/>
</dbReference>
<dbReference type="InParanoid" id="H0WU77"/>
<dbReference type="InterPro" id="IPR033998">
    <property type="entry name" value="TNFRSF6_death"/>
</dbReference>
<evidence type="ECO:0000256" key="14">
    <source>
        <dbReference type="ARBA" id="ARBA00023170"/>
    </source>
</evidence>
<dbReference type="GO" id="GO:0032872">
    <property type="term" value="P:regulation of stress-activated MAPK cascade"/>
    <property type="evidence" value="ECO:0007669"/>
    <property type="project" value="Ensembl"/>
</dbReference>
<dbReference type="eggNOG" id="ENOG502S0SV">
    <property type="taxonomic scope" value="Eukaryota"/>
</dbReference>
<keyword evidence="15" id="KW-0325">Glycoprotein</keyword>
<evidence type="ECO:0000313" key="25">
    <source>
        <dbReference type="Proteomes" id="UP000005225"/>
    </source>
</evidence>
<dbReference type="GO" id="GO:0005031">
    <property type="term" value="F:tumor necrosis factor receptor activity"/>
    <property type="evidence" value="ECO:0007669"/>
    <property type="project" value="Ensembl"/>
</dbReference>
<dbReference type="SUPFAM" id="SSF47986">
    <property type="entry name" value="DEATH domain"/>
    <property type="match status" value="1"/>
</dbReference>
<dbReference type="OMA" id="RDTKCRC"/>
<comment type="caution">
    <text evidence="20">Lacks conserved residue(s) required for the propagation of feature annotation.</text>
</comment>
<dbReference type="GO" id="GO:0071260">
    <property type="term" value="P:cellular response to mechanical stimulus"/>
    <property type="evidence" value="ECO:0007669"/>
    <property type="project" value="Ensembl"/>
</dbReference>
<dbReference type="GO" id="GO:0036337">
    <property type="term" value="P:Fas signaling pathway"/>
    <property type="evidence" value="ECO:0007669"/>
    <property type="project" value="Ensembl"/>
</dbReference>
<evidence type="ECO:0000259" key="22">
    <source>
        <dbReference type="PROSITE" id="PS50017"/>
    </source>
</evidence>
<evidence type="ECO:0000256" key="18">
    <source>
        <dbReference type="ARBA" id="ARBA00032338"/>
    </source>
</evidence>
<evidence type="ECO:0000256" key="11">
    <source>
        <dbReference type="ARBA" id="ARBA00023136"/>
    </source>
</evidence>
<dbReference type="InterPro" id="IPR008063">
    <property type="entry name" value="Fas_rcpt"/>
</dbReference>
<dbReference type="GO" id="GO:0005829">
    <property type="term" value="C:cytosol"/>
    <property type="evidence" value="ECO:0007669"/>
    <property type="project" value="Ensembl"/>
</dbReference>
<dbReference type="EMBL" id="AAQR03020007">
    <property type="status" value="NOT_ANNOTATED_CDS"/>
    <property type="molecule type" value="Genomic_DNA"/>
</dbReference>
<evidence type="ECO:0000256" key="3">
    <source>
        <dbReference type="ARBA" id="ARBA00015761"/>
    </source>
</evidence>
<evidence type="ECO:0000256" key="2">
    <source>
        <dbReference type="ARBA" id="ARBA00004285"/>
    </source>
</evidence>
<evidence type="ECO:0000256" key="13">
    <source>
        <dbReference type="ARBA" id="ARBA00023157"/>
    </source>
</evidence>
<keyword evidence="9" id="KW-0112">Calmodulin-binding</keyword>
<dbReference type="GO" id="GO:0042802">
    <property type="term" value="F:identical protein binding"/>
    <property type="evidence" value="ECO:0007669"/>
    <property type="project" value="Ensembl"/>
</dbReference>
<dbReference type="SMART" id="SM00005">
    <property type="entry name" value="DEATH"/>
    <property type="match status" value="1"/>
</dbReference>
<dbReference type="CDD" id="cd10579">
    <property type="entry name" value="TNFRSF6"/>
    <property type="match status" value="1"/>
</dbReference>
<evidence type="ECO:0000256" key="9">
    <source>
        <dbReference type="ARBA" id="ARBA00022860"/>
    </source>
</evidence>
<feature type="domain" description="TNFR-Cys" evidence="23">
    <location>
        <begin position="80"/>
        <end position="123"/>
    </location>
</feature>
<feature type="repeat" description="TNFR-Cys" evidence="20">
    <location>
        <begin position="80"/>
        <end position="123"/>
    </location>
</feature>
<evidence type="ECO:0000256" key="10">
    <source>
        <dbReference type="ARBA" id="ARBA00022989"/>
    </source>
</evidence>
<keyword evidence="7" id="KW-0732">Signal</keyword>
<dbReference type="STRING" id="30611.ENSOGAP00000005758"/>
<keyword evidence="16" id="KW-0449">Lipoprotein</keyword>
<dbReference type="FunFam" id="2.10.50.10:FF:000021">
    <property type="entry name" value="Tumor necrosis factor receptor superfamily member 6"/>
    <property type="match status" value="1"/>
</dbReference>
<dbReference type="PANTHER" id="PTHR46874:SF1">
    <property type="entry name" value="TUMOR NECROSIS FACTOR RECEPTOR SUPERFAMILY MEMBER 6"/>
    <property type="match status" value="1"/>
</dbReference>
<reference evidence="24" key="3">
    <citation type="submission" date="2025-09" db="UniProtKB">
        <authorList>
            <consortium name="Ensembl"/>
        </authorList>
    </citation>
    <scope>IDENTIFICATION</scope>
</reference>
<evidence type="ECO:0000256" key="20">
    <source>
        <dbReference type="PROSITE-ProRule" id="PRU00206"/>
    </source>
</evidence>
<evidence type="ECO:0000256" key="1">
    <source>
        <dbReference type="ARBA" id="ARBA00004251"/>
    </source>
</evidence>
<evidence type="ECO:0000256" key="16">
    <source>
        <dbReference type="ARBA" id="ARBA00023288"/>
    </source>
</evidence>
<dbReference type="GO" id="GO:0006955">
    <property type="term" value="P:immune response"/>
    <property type="evidence" value="ECO:0007669"/>
    <property type="project" value="InterPro"/>
</dbReference>
<dbReference type="Pfam" id="PF00020">
    <property type="entry name" value="TNFR_c6"/>
    <property type="match status" value="1"/>
</dbReference>
<dbReference type="AlphaFoldDB" id="H0WU77"/>
<feature type="domain" description="Death" evidence="22">
    <location>
        <begin position="223"/>
        <end position="307"/>
    </location>
</feature>
<evidence type="ECO:0000256" key="6">
    <source>
        <dbReference type="ARBA" id="ARBA00022703"/>
    </source>
</evidence>
<dbReference type="GO" id="GO:0043066">
    <property type="term" value="P:negative regulation of apoptotic process"/>
    <property type="evidence" value="ECO:0007669"/>
    <property type="project" value="TreeGrafter"/>
</dbReference>
<dbReference type="PANTHER" id="PTHR46874">
    <property type="entry name" value="TUMOR NECROSIS FACTOR RECEPTOR SUPERFAMILY MEMBER 6"/>
    <property type="match status" value="1"/>
</dbReference>
<feature type="transmembrane region" description="Helical" evidence="21">
    <location>
        <begin position="173"/>
        <end position="193"/>
    </location>
</feature>
<keyword evidence="10 21" id="KW-1133">Transmembrane helix</keyword>
<dbReference type="Gene3D" id="2.10.50.10">
    <property type="entry name" value="Tumor Necrosis Factor Receptor, subunit A, domain 2"/>
    <property type="match status" value="2"/>
</dbReference>
<dbReference type="HOGENOM" id="CLU_067123_1_0_1"/>
<dbReference type="GO" id="GO:1903428">
    <property type="term" value="P:positive regulation of reactive oxygen species biosynthetic process"/>
    <property type="evidence" value="ECO:0007669"/>
    <property type="project" value="Ensembl"/>
</dbReference>
<dbReference type="InterPro" id="IPR001368">
    <property type="entry name" value="TNFR/NGFR_Cys_rich_reg"/>
</dbReference>
<dbReference type="InterPro" id="IPR033999">
    <property type="entry name" value="TNFRSF6_N"/>
</dbReference>
<accession>H0WU77</accession>
<evidence type="ECO:0000256" key="8">
    <source>
        <dbReference type="ARBA" id="ARBA00022737"/>
    </source>
</evidence>
<reference evidence="25" key="1">
    <citation type="submission" date="2011-03" db="EMBL/GenBank/DDBJ databases">
        <title>Version 3 of the genome sequence of Otolemur garnettii (Bushbaby).</title>
        <authorList>
            <consortium name="The Broad Institute Genome Sequencing Platform"/>
            <person name="Di Palma F."/>
            <person name="Johnson J."/>
            <person name="Lander E.S."/>
            <person name="Lindblad-Toh K."/>
            <person name="Jaffe D.B."/>
            <person name="Gnerre S."/>
            <person name="MacCallum I."/>
            <person name="Przybylski D."/>
            <person name="Ribeiro F.J."/>
            <person name="Burton J.N."/>
            <person name="Walker B.J."/>
            <person name="Sharpe T."/>
            <person name="Hall G."/>
        </authorList>
    </citation>
    <scope>NUCLEOTIDE SEQUENCE [LARGE SCALE GENOMIC DNA]</scope>
</reference>
<keyword evidence="6" id="KW-0053">Apoptosis</keyword>
<dbReference type="Ensembl" id="ENSOGAT00000006442.2">
    <property type="protein sequence ID" value="ENSOGAP00000005758.2"/>
    <property type="gene ID" value="ENSOGAG00000006440.2"/>
</dbReference>
<proteinExistence type="predicted"/>
<feature type="domain" description="TNFR-Cys" evidence="23">
    <location>
        <begin position="124"/>
        <end position="164"/>
    </location>
</feature>
<dbReference type="FunCoup" id="H0WU77">
    <property type="interactions" value="1341"/>
</dbReference>
<dbReference type="InterPro" id="IPR011029">
    <property type="entry name" value="DEATH-like_dom_sf"/>
</dbReference>
<dbReference type="GeneTree" id="ENSGT00950000183126"/>
<dbReference type="GO" id="GO:0034198">
    <property type="term" value="P:cellular response to amino acid starvation"/>
    <property type="evidence" value="ECO:0007669"/>
    <property type="project" value="Ensembl"/>
</dbReference>
<dbReference type="GO" id="GO:0005516">
    <property type="term" value="F:calmodulin binding"/>
    <property type="evidence" value="ECO:0007669"/>
    <property type="project" value="UniProtKB-KW"/>
</dbReference>
<feature type="repeat" description="TNFR-Cys" evidence="20">
    <location>
        <begin position="124"/>
        <end position="164"/>
    </location>
</feature>
<dbReference type="GO" id="GO:0031265">
    <property type="term" value="C:CD95 death-inducing signaling complex"/>
    <property type="evidence" value="ECO:0007669"/>
    <property type="project" value="Ensembl"/>
</dbReference>
<evidence type="ECO:0000256" key="17">
    <source>
        <dbReference type="ARBA" id="ARBA00030181"/>
    </source>
</evidence>
<sequence>SLGTWSFIPKILTSIAGLTSKSVNARVTEINAGKLEWRTSDAQDLEGLHPRTQFCSQTCPPGERKATECTKDGPEPECVPCQEGKEYTEKNHYSSKCRRCRLCDEGHGLEVERNCSRTRNTKCRCKSDFFCNSSTEEFCEHCDPCTKCEHGIIEDCTQTSNTKCKKNASSLHFWWLILIPVLLVLLAVCGLIYRKFRKRENGHPESTTAEEEVPMNLSDVDLNTYIPTIAEQMTLTQVKVFVRKNGVNEAKIDEIKNDYLQDTAEQKLQLFRHWYQLHGKKNAYAVLIKGLKKANLYALAEKIQHIVLADHKNSNSENETESLV</sequence>
<dbReference type="PRINTS" id="PR01680">
    <property type="entry name" value="TNFACTORR6"/>
</dbReference>
<dbReference type="GO" id="GO:0016604">
    <property type="term" value="C:nuclear body"/>
    <property type="evidence" value="ECO:0007669"/>
    <property type="project" value="Ensembl"/>
</dbReference>
<organism evidence="24 25">
    <name type="scientific">Otolemur garnettii</name>
    <name type="common">Small-eared galago</name>
    <name type="synonym">Garnett's greater bushbaby</name>
    <dbReference type="NCBI Taxonomy" id="30611"/>
    <lineage>
        <taxon>Eukaryota</taxon>
        <taxon>Metazoa</taxon>
        <taxon>Chordata</taxon>
        <taxon>Craniata</taxon>
        <taxon>Vertebrata</taxon>
        <taxon>Euteleostomi</taxon>
        <taxon>Mammalia</taxon>
        <taxon>Eutheria</taxon>
        <taxon>Euarchontoglires</taxon>
        <taxon>Primates</taxon>
        <taxon>Strepsirrhini</taxon>
        <taxon>Lorisiformes</taxon>
        <taxon>Galagidae</taxon>
        <taxon>Otolemur</taxon>
    </lineage>
</organism>
<reference evidence="24" key="2">
    <citation type="submission" date="2025-08" db="UniProtKB">
        <authorList>
            <consortium name="Ensembl"/>
        </authorList>
    </citation>
    <scope>IDENTIFICATION</scope>
</reference>
<evidence type="ECO:0000259" key="23">
    <source>
        <dbReference type="PROSITE" id="PS50050"/>
    </source>
</evidence>
<dbReference type="GO" id="GO:2001235">
    <property type="term" value="P:positive regulation of apoptotic signaling pathway"/>
    <property type="evidence" value="ECO:0007669"/>
    <property type="project" value="Ensembl"/>
</dbReference>
<dbReference type="GO" id="GO:0019900">
    <property type="term" value="F:kinase binding"/>
    <property type="evidence" value="ECO:0007669"/>
    <property type="project" value="Ensembl"/>
</dbReference>
<protein>
    <recommendedName>
        <fullName evidence="3">Tumor necrosis factor receptor superfamily member 6</fullName>
    </recommendedName>
    <alternativeName>
        <fullName evidence="18">Apo-1 antigen</fullName>
    </alternativeName>
    <alternativeName>
        <fullName evidence="19">Apoptosis-mediating surface antigen FAS</fullName>
    </alternativeName>
    <alternativeName>
        <fullName evidence="17">FASLG receptor</fullName>
    </alternativeName>
</protein>
<name>H0WU77_OTOGA</name>
<keyword evidence="4" id="KW-1003">Cell membrane</keyword>
<dbReference type="Proteomes" id="UP000005225">
    <property type="component" value="Unassembled WGS sequence"/>
</dbReference>
<dbReference type="Gene3D" id="1.10.533.10">
    <property type="entry name" value="Death Domain, Fas"/>
    <property type="match status" value="1"/>
</dbReference>
<dbReference type="Pfam" id="PF00531">
    <property type="entry name" value="Death"/>
    <property type="match status" value="1"/>
</dbReference>
<dbReference type="GO" id="GO:0006924">
    <property type="term" value="P:activation-induced cell death of T cells"/>
    <property type="evidence" value="ECO:0007669"/>
    <property type="project" value="TreeGrafter"/>
</dbReference>
<evidence type="ECO:0000256" key="12">
    <source>
        <dbReference type="ARBA" id="ARBA00023139"/>
    </source>
</evidence>
<evidence type="ECO:0000256" key="7">
    <source>
        <dbReference type="ARBA" id="ARBA00022729"/>
    </source>
</evidence>
<evidence type="ECO:0000256" key="21">
    <source>
        <dbReference type="SAM" id="Phobius"/>
    </source>
</evidence>
<dbReference type="PROSITE" id="PS50017">
    <property type="entry name" value="DEATH_DOMAIN"/>
    <property type="match status" value="1"/>
</dbReference>
<dbReference type="GO" id="GO:0071455">
    <property type="term" value="P:cellular response to hyperoxia"/>
    <property type="evidence" value="ECO:0007669"/>
    <property type="project" value="Ensembl"/>
</dbReference>
<dbReference type="InterPro" id="IPR000488">
    <property type="entry name" value="Death_dom"/>
</dbReference>
<dbReference type="GO" id="GO:0045121">
    <property type="term" value="C:membrane raft"/>
    <property type="evidence" value="ECO:0007669"/>
    <property type="project" value="UniProtKB-SubCell"/>
</dbReference>
<keyword evidence="5 21" id="KW-0812">Transmembrane</keyword>
<dbReference type="SUPFAM" id="SSF57586">
    <property type="entry name" value="TNF receptor-like"/>
    <property type="match status" value="2"/>
</dbReference>
<evidence type="ECO:0000256" key="4">
    <source>
        <dbReference type="ARBA" id="ARBA00022475"/>
    </source>
</evidence>
<comment type="subcellular location">
    <subcellularLocation>
        <location evidence="1">Cell membrane</location>
        <topology evidence="1">Single-pass type I membrane protein</topology>
    </subcellularLocation>
    <subcellularLocation>
        <location evidence="2">Membrane raft</location>
    </subcellularLocation>
</comment>
<dbReference type="GO" id="GO:0008625">
    <property type="term" value="P:extrinsic apoptotic signaling pathway via death domain receptors"/>
    <property type="evidence" value="ECO:0007669"/>
    <property type="project" value="Ensembl"/>
</dbReference>
<evidence type="ECO:0000313" key="24">
    <source>
        <dbReference type="Ensembl" id="ENSOGAP00000005758.2"/>
    </source>
</evidence>
<keyword evidence="25" id="KW-1185">Reference proteome</keyword>
<keyword evidence="14" id="KW-0675">Receptor</keyword>
<dbReference type="GO" id="GO:0097527">
    <property type="term" value="P:necroptotic signaling pathway"/>
    <property type="evidence" value="ECO:0007669"/>
    <property type="project" value="Ensembl"/>
</dbReference>
<dbReference type="GO" id="GO:0009897">
    <property type="term" value="C:external side of plasma membrane"/>
    <property type="evidence" value="ECO:0007669"/>
    <property type="project" value="TreeGrafter"/>
</dbReference>
<evidence type="ECO:0000256" key="5">
    <source>
        <dbReference type="ARBA" id="ARBA00022692"/>
    </source>
</evidence>
<dbReference type="CDD" id="cd08316">
    <property type="entry name" value="Death_FAS_TNFRSF6"/>
    <property type="match status" value="1"/>
</dbReference>